<feature type="transmembrane region" description="Helical" evidence="1">
    <location>
        <begin position="33"/>
        <end position="51"/>
    </location>
</feature>
<evidence type="ECO:0000313" key="3">
    <source>
        <dbReference type="Proteomes" id="UP000198806"/>
    </source>
</evidence>
<dbReference type="AlphaFoldDB" id="A0A1I5I754"/>
<keyword evidence="3" id="KW-1185">Reference proteome</keyword>
<keyword evidence="1" id="KW-0812">Transmembrane</keyword>
<evidence type="ECO:0000256" key="1">
    <source>
        <dbReference type="SAM" id="Phobius"/>
    </source>
</evidence>
<accession>A0A1I5I754</accession>
<organism evidence="2 3">
    <name type="scientific">Anaerocolumna aminovalerica</name>
    <dbReference type="NCBI Taxonomy" id="1527"/>
    <lineage>
        <taxon>Bacteria</taxon>
        <taxon>Bacillati</taxon>
        <taxon>Bacillota</taxon>
        <taxon>Clostridia</taxon>
        <taxon>Lachnospirales</taxon>
        <taxon>Lachnospiraceae</taxon>
        <taxon>Anaerocolumna</taxon>
    </lineage>
</organism>
<name>A0A1I5I754_9FIRM</name>
<evidence type="ECO:0000313" key="2">
    <source>
        <dbReference type="EMBL" id="SFO56488.1"/>
    </source>
</evidence>
<reference evidence="2 3" key="1">
    <citation type="submission" date="2016-10" db="EMBL/GenBank/DDBJ databases">
        <authorList>
            <person name="de Groot N.N."/>
        </authorList>
    </citation>
    <scope>NUCLEOTIDE SEQUENCE [LARGE SCALE GENOMIC DNA]</scope>
    <source>
        <strain evidence="2 3">DSM 1283</strain>
    </source>
</reference>
<keyword evidence="1" id="KW-0472">Membrane</keyword>
<keyword evidence="1" id="KW-1133">Transmembrane helix</keyword>
<protein>
    <submittedName>
        <fullName evidence="2">Uncharacterized protein</fullName>
    </submittedName>
</protein>
<gene>
    <name evidence="2" type="ORF">SAMN04489757_14024</name>
</gene>
<dbReference type="RefSeq" id="WP_091688206.1">
    <property type="nucleotide sequence ID" value="NZ_BAABFM010000009.1"/>
</dbReference>
<proteinExistence type="predicted"/>
<dbReference type="EMBL" id="FOWD01000040">
    <property type="protein sequence ID" value="SFO56488.1"/>
    <property type="molecule type" value="Genomic_DNA"/>
</dbReference>
<dbReference type="OrthoDB" id="1925387at2"/>
<dbReference type="Proteomes" id="UP000198806">
    <property type="component" value="Unassembled WGS sequence"/>
</dbReference>
<sequence>MDKKKYTVHFSNEYGKLKQMNIRQKIGYIWDYYKVYFFLLMLAALVVFYIADALHQRSREIVLQGFFSNDDYNLFDAGAIAEDFGKYLNLNSKQRVVFDDSLYIELDSASEYVVASQGKISGYIAAKELDFIVTTPELVQHYSTHIPLMDLEDFLPNNLLSNLNEYLYYVEGMDSVKKAYALDLSQSRFMKNTDYKGDTSYFLIIPSNVLASEALFSFVRYAFDD</sequence>